<protein>
    <submittedName>
        <fullName evidence="2">Uncharacterized protein</fullName>
    </submittedName>
</protein>
<gene>
    <name evidence="2" type="ORF">g.59173</name>
</gene>
<sequence length="112" mass="11143">GGSLFSPATNTAGMFGTFNKPGTLPPFAQGGSQGGLFGGQTGMGSTFGAPSMPGMQTSTLPFGQPQGSQLGGAWSAPSMGLGSKGSKAAPYTHTKIKEDTGFDAECMDITAM</sequence>
<accession>A0A1B6HJI7</accession>
<feature type="compositionally biased region" description="Gly residues" evidence="1">
    <location>
        <begin position="31"/>
        <end position="42"/>
    </location>
</feature>
<feature type="compositionally biased region" description="Polar residues" evidence="1">
    <location>
        <begin position="54"/>
        <end position="68"/>
    </location>
</feature>
<dbReference type="EMBL" id="GECU01032878">
    <property type="protein sequence ID" value="JAS74828.1"/>
    <property type="molecule type" value="Transcribed_RNA"/>
</dbReference>
<dbReference type="AlphaFoldDB" id="A0A1B6HJI7"/>
<proteinExistence type="predicted"/>
<evidence type="ECO:0000313" key="2">
    <source>
        <dbReference type="EMBL" id="JAS74828.1"/>
    </source>
</evidence>
<feature type="region of interest" description="Disordered" evidence="1">
    <location>
        <begin position="23"/>
        <end position="89"/>
    </location>
</feature>
<feature type="non-terminal residue" evidence="2">
    <location>
        <position position="1"/>
    </location>
</feature>
<name>A0A1B6HJI7_9HEMI</name>
<organism evidence="2">
    <name type="scientific">Homalodisca liturata</name>
    <dbReference type="NCBI Taxonomy" id="320908"/>
    <lineage>
        <taxon>Eukaryota</taxon>
        <taxon>Metazoa</taxon>
        <taxon>Ecdysozoa</taxon>
        <taxon>Arthropoda</taxon>
        <taxon>Hexapoda</taxon>
        <taxon>Insecta</taxon>
        <taxon>Pterygota</taxon>
        <taxon>Neoptera</taxon>
        <taxon>Paraneoptera</taxon>
        <taxon>Hemiptera</taxon>
        <taxon>Auchenorrhyncha</taxon>
        <taxon>Membracoidea</taxon>
        <taxon>Cicadellidae</taxon>
        <taxon>Cicadellinae</taxon>
        <taxon>Proconiini</taxon>
        <taxon>Homalodisca</taxon>
    </lineage>
</organism>
<reference evidence="2" key="1">
    <citation type="submission" date="2015-11" db="EMBL/GenBank/DDBJ databases">
        <title>De novo transcriptome assembly of four potential Pierce s Disease insect vectors from Arizona vineyards.</title>
        <authorList>
            <person name="Tassone E.E."/>
        </authorList>
    </citation>
    <scope>NUCLEOTIDE SEQUENCE</scope>
</reference>
<evidence type="ECO:0000256" key="1">
    <source>
        <dbReference type="SAM" id="MobiDB-lite"/>
    </source>
</evidence>
<feature type="non-terminal residue" evidence="2">
    <location>
        <position position="112"/>
    </location>
</feature>